<keyword evidence="2" id="KW-1003">Cell membrane</keyword>
<dbReference type="InterPro" id="IPR004477">
    <property type="entry name" value="ComEC_N"/>
</dbReference>
<dbReference type="NCBIfam" id="TIGR00360">
    <property type="entry name" value="ComEC_N-term"/>
    <property type="match status" value="1"/>
</dbReference>
<feature type="region of interest" description="Disordered" evidence="6">
    <location>
        <begin position="1"/>
        <end position="33"/>
    </location>
</feature>
<evidence type="ECO:0000256" key="7">
    <source>
        <dbReference type="SAM" id="Phobius"/>
    </source>
</evidence>
<feature type="transmembrane region" description="Helical" evidence="7">
    <location>
        <begin position="366"/>
        <end position="388"/>
    </location>
</feature>
<feature type="transmembrane region" description="Helical" evidence="7">
    <location>
        <begin position="69"/>
        <end position="88"/>
    </location>
</feature>
<comment type="caution">
    <text evidence="9">The sequence shown here is derived from an EMBL/GenBank/DDBJ whole genome shotgun (WGS) entry which is preliminary data.</text>
</comment>
<dbReference type="InterPro" id="IPR052159">
    <property type="entry name" value="Competence_DNA_uptake"/>
</dbReference>
<dbReference type="InterPro" id="IPR001279">
    <property type="entry name" value="Metallo-B-lactamas"/>
</dbReference>
<proteinExistence type="predicted"/>
<gene>
    <name evidence="9" type="ORF">LPT13_06355</name>
</gene>
<dbReference type="SUPFAM" id="SSF56281">
    <property type="entry name" value="Metallo-hydrolase/oxidoreductase"/>
    <property type="match status" value="1"/>
</dbReference>
<dbReference type="SMART" id="SM00849">
    <property type="entry name" value="Lactamase_B"/>
    <property type="match status" value="1"/>
</dbReference>
<dbReference type="Proteomes" id="UP001430755">
    <property type="component" value="Unassembled WGS sequence"/>
</dbReference>
<dbReference type="InterPro" id="IPR035681">
    <property type="entry name" value="ComA-like_MBL"/>
</dbReference>
<organism evidence="9 10">
    <name type="scientific">Adlercreutzia faecimuris</name>
    <dbReference type="NCBI Taxonomy" id="2897341"/>
    <lineage>
        <taxon>Bacteria</taxon>
        <taxon>Bacillati</taxon>
        <taxon>Actinomycetota</taxon>
        <taxon>Coriobacteriia</taxon>
        <taxon>Eggerthellales</taxon>
        <taxon>Eggerthellaceae</taxon>
        <taxon>Adlercreutzia</taxon>
    </lineage>
</organism>
<dbReference type="RefSeq" id="WP_242164733.1">
    <property type="nucleotide sequence ID" value="NZ_JAJMLW010000002.1"/>
</dbReference>
<evidence type="ECO:0000256" key="1">
    <source>
        <dbReference type="ARBA" id="ARBA00004651"/>
    </source>
</evidence>
<accession>A0ABS9WGP7</accession>
<dbReference type="Pfam" id="PF00753">
    <property type="entry name" value="Lactamase_B"/>
    <property type="match status" value="1"/>
</dbReference>
<evidence type="ECO:0000256" key="4">
    <source>
        <dbReference type="ARBA" id="ARBA00022989"/>
    </source>
</evidence>
<dbReference type="Gene3D" id="3.60.15.10">
    <property type="entry name" value="Ribonuclease Z/Hydroxyacylglutathione hydrolase-like"/>
    <property type="match status" value="1"/>
</dbReference>
<protein>
    <submittedName>
        <fullName evidence="9">DNA internalization-related competence protein ComEC/Rec2</fullName>
    </submittedName>
</protein>
<evidence type="ECO:0000313" key="9">
    <source>
        <dbReference type="EMBL" id="MCI2241970.1"/>
    </source>
</evidence>
<keyword evidence="10" id="KW-1185">Reference proteome</keyword>
<evidence type="ECO:0000259" key="8">
    <source>
        <dbReference type="SMART" id="SM00849"/>
    </source>
</evidence>
<feature type="transmembrane region" description="Helical" evidence="7">
    <location>
        <begin position="341"/>
        <end position="359"/>
    </location>
</feature>
<dbReference type="Pfam" id="PF03772">
    <property type="entry name" value="Competence"/>
    <property type="match status" value="1"/>
</dbReference>
<feature type="domain" description="Metallo-beta-lactamase" evidence="8">
    <location>
        <begin position="553"/>
        <end position="752"/>
    </location>
</feature>
<sequence length="806" mass="80131">MTSLASRAGRAREAARGRLVGRRRARRAPAPAASAVRPSLPPLLLLGLGVWAGTAGAYAGAARLDAEALPWLAGGALALVAAVLVLWLRCGARPAACLGLGVALGVLCGLAGAIGVQAQMLAEPSWGTWRLELVEDARPADRGWRALARADDGAGRGVTVSLALPEDGAGLLAGDALEARATLRPVGEDAGGYSWQRGIGARTTVASWDLLPAEGPLAPVRALRRAAIGALGEHGGEAAPLMQALACGYRAPLDEQGGYGAWQACGLAHLVAVSGAHLTLVALCAEGALRALRLPRPARQTALAALVGGYLVFSGLPVSALRAGLMAASSAGALLARRRPAALAALGACLVAFPALDPLTALSASFALSAGSTLGIILLAGLVASWLAPLPAALRRALGDPAALTVASAAATQPYATALFAQLPLVSLPANVIAAPLFTLACLGSLLSAAAAVALPGAAPAAVALGAASTRPLAAAVGALASVPGGCVPVDAPVLPMVAFSAAAVALLYRTWPRPRLGALLAGGGALAATTALALALAPLAAPTQIVMLDVGQGDAILVRSRGAALLVDTGNQDRLLLRALARQGVWRLDAVAVTHGDDDHCGSLGILGQAMEVGHVLVAADALTCPCASCARLRDDAAALVGADAVAGLAAGDELSLGAFALRVAWPRAFADEGGNGDSLCLAAAAGEGAGRFTALLTGDAEADQLRAMADGGAIGAVDVLKVGHHGSAASLDGELACRLAPAVALVSVGEGNRYGHPRPEPLAALEAAGAAVFRTDESGDVAVTFDAGRLRVDSQRPAGETRVE</sequence>
<evidence type="ECO:0000256" key="5">
    <source>
        <dbReference type="ARBA" id="ARBA00023136"/>
    </source>
</evidence>
<comment type="subcellular location">
    <subcellularLocation>
        <location evidence="1">Cell membrane</location>
        <topology evidence="1">Multi-pass membrane protein</topology>
    </subcellularLocation>
</comment>
<dbReference type="CDD" id="cd07731">
    <property type="entry name" value="ComA-like_MBL-fold"/>
    <property type="match status" value="1"/>
</dbReference>
<feature type="transmembrane region" description="Helical" evidence="7">
    <location>
        <begin position="95"/>
        <end position="116"/>
    </location>
</feature>
<evidence type="ECO:0000256" key="6">
    <source>
        <dbReference type="SAM" id="MobiDB-lite"/>
    </source>
</evidence>
<keyword evidence="5 7" id="KW-0472">Membrane</keyword>
<dbReference type="InterPro" id="IPR036866">
    <property type="entry name" value="RibonucZ/Hydroxyglut_hydro"/>
</dbReference>
<name>A0ABS9WGP7_9ACTN</name>
<dbReference type="PANTHER" id="PTHR30619">
    <property type="entry name" value="DNA INTERNALIZATION/COMPETENCE PROTEIN COMEC/REC2"/>
    <property type="match status" value="1"/>
</dbReference>
<feature type="transmembrane region" description="Helical" evidence="7">
    <location>
        <begin position="267"/>
        <end position="289"/>
    </location>
</feature>
<evidence type="ECO:0000256" key="3">
    <source>
        <dbReference type="ARBA" id="ARBA00022692"/>
    </source>
</evidence>
<evidence type="ECO:0000256" key="2">
    <source>
        <dbReference type="ARBA" id="ARBA00022475"/>
    </source>
</evidence>
<keyword evidence="4 7" id="KW-1133">Transmembrane helix</keyword>
<feature type="transmembrane region" description="Helical" evidence="7">
    <location>
        <begin position="301"/>
        <end position="321"/>
    </location>
</feature>
<feature type="transmembrane region" description="Helical" evidence="7">
    <location>
        <begin position="494"/>
        <end position="512"/>
    </location>
</feature>
<dbReference type="PANTHER" id="PTHR30619:SF1">
    <property type="entry name" value="RECOMBINATION PROTEIN 2"/>
    <property type="match status" value="1"/>
</dbReference>
<feature type="transmembrane region" description="Helical" evidence="7">
    <location>
        <begin position="519"/>
        <end position="542"/>
    </location>
</feature>
<reference evidence="9" key="1">
    <citation type="submission" date="2021-11" db="EMBL/GenBank/DDBJ databases">
        <title>A Novel Adlercreutzia Species, isolated from a Allomyrina dichotoma larva feces.</title>
        <authorList>
            <person name="Suh M.K."/>
        </authorList>
    </citation>
    <scope>NUCLEOTIDE SEQUENCE</scope>
    <source>
        <strain evidence="9">JBNU-10</strain>
    </source>
</reference>
<dbReference type="NCBIfam" id="TIGR00361">
    <property type="entry name" value="ComEC_Rec2"/>
    <property type="match status" value="1"/>
</dbReference>
<dbReference type="EMBL" id="JAJMLW010000002">
    <property type="protein sequence ID" value="MCI2241970.1"/>
    <property type="molecule type" value="Genomic_DNA"/>
</dbReference>
<keyword evidence="3 7" id="KW-0812">Transmembrane</keyword>
<dbReference type="InterPro" id="IPR004797">
    <property type="entry name" value="Competence_ComEC/Rec2"/>
</dbReference>
<evidence type="ECO:0000313" key="10">
    <source>
        <dbReference type="Proteomes" id="UP001430755"/>
    </source>
</evidence>